<dbReference type="KEGG" id="scor:J3U87_27120"/>
<dbReference type="GO" id="GO:0000160">
    <property type="term" value="P:phosphorelay signal transduction system"/>
    <property type="evidence" value="ECO:0007669"/>
    <property type="project" value="InterPro"/>
</dbReference>
<dbReference type="InterPro" id="IPR011006">
    <property type="entry name" value="CheY-like_superfamily"/>
</dbReference>
<dbReference type="InterPro" id="IPR029787">
    <property type="entry name" value="Nucleotide_cyclase"/>
</dbReference>
<dbReference type="Proteomes" id="UP000663929">
    <property type="component" value="Chromosome"/>
</dbReference>
<dbReference type="Gene3D" id="3.30.70.270">
    <property type="match status" value="1"/>
</dbReference>
<dbReference type="GO" id="GO:0005886">
    <property type="term" value="C:plasma membrane"/>
    <property type="evidence" value="ECO:0007669"/>
    <property type="project" value="TreeGrafter"/>
</dbReference>
<dbReference type="Pfam" id="PF00072">
    <property type="entry name" value="Response_reg"/>
    <property type="match status" value="1"/>
</dbReference>
<comment type="caution">
    <text evidence="3">Lacks conserved residue(s) required for the propagation of feature annotation.</text>
</comment>
<proteinExistence type="predicted"/>
<feature type="domain" description="GGDEF" evidence="5">
    <location>
        <begin position="168"/>
        <end position="306"/>
    </location>
</feature>
<dbReference type="AlphaFoldDB" id="A0A8A4TJA1"/>
<dbReference type="NCBIfam" id="TIGR00254">
    <property type="entry name" value="GGDEF"/>
    <property type="match status" value="1"/>
</dbReference>
<accession>A0A8A4TJA1</accession>
<dbReference type="FunFam" id="3.30.70.270:FF:000001">
    <property type="entry name" value="Diguanylate cyclase domain protein"/>
    <property type="match status" value="1"/>
</dbReference>
<dbReference type="EC" id="2.7.7.65" evidence="1"/>
<keyword evidence="7" id="KW-1185">Reference proteome</keyword>
<dbReference type="EMBL" id="CP071793">
    <property type="protein sequence ID" value="QTD49274.1"/>
    <property type="molecule type" value="Genomic_DNA"/>
</dbReference>
<dbReference type="SMART" id="SM00267">
    <property type="entry name" value="GGDEF"/>
    <property type="match status" value="1"/>
</dbReference>
<dbReference type="Pfam" id="PF00990">
    <property type="entry name" value="GGDEF"/>
    <property type="match status" value="1"/>
</dbReference>
<dbReference type="SUPFAM" id="SSF52172">
    <property type="entry name" value="CheY-like"/>
    <property type="match status" value="1"/>
</dbReference>
<dbReference type="SUPFAM" id="SSF55073">
    <property type="entry name" value="Nucleotide cyclase"/>
    <property type="match status" value="1"/>
</dbReference>
<sequence>MLIANARPKILVVDPQHDTKETLTTLLGEIYRPVEATSKEDALRQFRENPDIELILTSTRLPDGDGYALCAELRAEQRTQSVPILLMAVDDEAPRFSEAFGLGVRDFLRAPLQTPLVLQRIKTQLEIQFLRRQVEHASVLDGLTGVKNRHYFDETLKREWNRARRNRRALSLILVDMDFFKQFNKMYGHQAGDDCLKLVAQAMARTVKRPGDFVARYNGEEFAVLLPETESEAAFLVGETLRKQVEALEIENRDAEEVGGHVTVTLGLASLVPTADLHEDRLIEAAEKALDIAKNAGRNQIKVVSSTTQDT</sequence>
<evidence type="ECO:0000313" key="6">
    <source>
        <dbReference type="EMBL" id="QTD49274.1"/>
    </source>
</evidence>
<dbReference type="GO" id="GO:0043709">
    <property type="term" value="P:cell adhesion involved in single-species biofilm formation"/>
    <property type="evidence" value="ECO:0007669"/>
    <property type="project" value="TreeGrafter"/>
</dbReference>
<name>A0A8A4TJA1_SULCO</name>
<evidence type="ECO:0000259" key="4">
    <source>
        <dbReference type="PROSITE" id="PS50110"/>
    </source>
</evidence>
<organism evidence="6 7">
    <name type="scientific">Sulfidibacter corallicola</name>
    <dbReference type="NCBI Taxonomy" id="2818388"/>
    <lineage>
        <taxon>Bacteria</taxon>
        <taxon>Pseudomonadati</taxon>
        <taxon>Acidobacteriota</taxon>
        <taxon>Holophagae</taxon>
        <taxon>Acanthopleuribacterales</taxon>
        <taxon>Acanthopleuribacteraceae</taxon>
        <taxon>Sulfidibacter</taxon>
    </lineage>
</organism>
<dbReference type="PANTHER" id="PTHR45138">
    <property type="entry name" value="REGULATORY COMPONENTS OF SENSORY TRANSDUCTION SYSTEM"/>
    <property type="match status" value="1"/>
</dbReference>
<dbReference type="PANTHER" id="PTHR45138:SF9">
    <property type="entry name" value="DIGUANYLATE CYCLASE DGCM-RELATED"/>
    <property type="match status" value="1"/>
</dbReference>
<feature type="domain" description="Response regulatory" evidence="4">
    <location>
        <begin position="9"/>
        <end position="125"/>
    </location>
</feature>
<evidence type="ECO:0000256" key="3">
    <source>
        <dbReference type="PROSITE-ProRule" id="PRU00169"/>
    </source>
</evidence>
<protein>
    <recommendedName>
        <fullName evidence="1">diguanylate cyclase</fullName>
        <ecNumber evidence="1">2.7.7.65</ecNumber>
    </recommendedName>
</protein>
<evidence type="ECO:0000256" key="2">
    <source>
        <dbReference type="ARBA" id="ARBA00034247"/>
    </source>
</evidence>
<dbReference type="GO" id="GO:0052621">
    <property type="term" value="F:diguanylate cyclase activity"/>
    <property type="evidence" value="ECO:0007669"/>
    <property type="project" value="UniProtKB-EC"/>
</dbReference>
<comment type="catalytic activity">
    <reaction evidence="2">
        <text>2 GTP = 3',3'-c-di-GMP + 2 diphosphate</text>
        <dbReference type="Rhea" id="RHEA:24898"/>
        <dbReference type="ChEBI" id="CHEBI:33019"/>
        <dbReference type="ChEBI" id="CHEBI:37565"/>
        <dbReference type="ChEBI" id="CHEBI:58805"/>
        <dbReference type="EC" id="2.7.7.65"/>
    </reaction>
</comment>
<dbReference type="Gene3D" id="3.40.50.2300">
    <property type="match status" value="1"/>
</dbReference>
<reference evidence="6" key="1">
    <citation type="submission" date="2021-03" db="EMBL/GenBank/DDBJ databases">
        <title>Acanthopleuribacteraceae sp. M133.</title>
        <authorList>
            <person name="Wang G."/>
        </authorList>
    </citation>
    <scope>NUCLEOTIDE SEQUENCE</scope>
    <source>
        <strain evidence="6">M133</strain>
    </source>
</reference>
<dbReference type="InterPro" id="IPR043128">
    <property type="entry name" value="Rev_trsase/Diguanyl_cyclase"/>
</dbReference>
<dbReference type="RefSeq" id="WP_237378915.1">
    <property type="nucleotide sequence ID" value="NZ_CP071793.1"/>
</dbReference>
<dbReference type="CDD" id="cd01949">
    <property type="entry name" value="GGDEF"/>
    <property type="match status" value="1"/>
</dbReference>
<dbReference type="GO" id="GO:1902201">
    <property type="term" value="P:negative regulation of bacterial-type flagellum-dependent cell motility"/>
    <property type="evidence" value="ECO:0007669"/>
    <property type="project" value="TreeGrafter"/>
</dbReference>
<evidence type="ECO:0000256" key="1">
    <source>
        <dbReference type="ARBA" id="ARBA00012528"/>
    </source>
</evidence>
<dbReference type="SMART" id="SM00448">
    <property type="entry name" value="REC"/>
    <property type="match status" value="1"/>
</dbReference>
<dbReference type="InterPro" id="IPR000160">
    <property type="entry name" value="GGDEF_dom"/>
</dbReference>
<gene>
    <name evidence="6" type="ORF">J3U87_27120</name>
</gene>
<dbReference type="InterPro" id="IPR050469">
    <property type="entry name" value="Diguanylate_Cyclase"/>
</dbReference>
<evidence type="ECO:0000313" key="7">
    <source>
        <dbReference type="Proteomes" id="UP000663929"/>
    </source>
</evidence>
<dbReference type="PROSITE" id="PS50110">
    <property type="entry name" value="RESPONSE_REGULATORY"/>
    <property type="match status" value="1"/>
</dbReference>
<evidence type="ECO:0000259" key="5">
    <source>
        <dbReference type="PROSITE" id="PS50887"/>
    </source>
</evidence>
<dbReference type="PROSITE" id="PS50887">
    <property type="entry name" value="GGDEF"/>
    <property type="match status" value="1"/>
</dbReference>
<dbReference type="InterPro" id="IPR001789">
    <property type="entry name" value="Sig_transdc_resp-reg_receiver"/>
</dbReference>